<comment type="caution">
    <text evidence="1">The sequence shown here is derived from an EMBL/GenBank/DDBJ whole genome shotgun (WGS) entry which is preliminary data.</text>
</comment>
<reference evidence="1 2" key="1">
    <citation type="submission" date="2019-06" db="EMBL/GenBank/DDBJ databases">
        <title>Pseudomonas bimorpha sp. nov. isolated from bovine raw milk and skim milk concentrate.</title>
        <authorList>
            <person name="Hofmann K."/>
            <person name="Huptas C."/>
            <person name="Doll E."/>
            <person name="Scherer S."/>
            <person name="Wenning M."/>
        </authorList>
    </citation>
    <scope>NUCLEOTIDE SEQUENCE [LARGE SCALE GENOMIC DNA]</scope>
    <source>
        <strain evidence="1 2">DSM 108990</strain>
    </source>
</reference>
<gene>
    <name evidence="1" type="ORF">FJD37_11185</name>
</gene>
<dbReference type="Pfam" id="PF00300">
    <property type="entry name" value="His_Phos_1"/>
    <property type="match status" value="1"/>
</dbReference>
<name>A0A5C5PXK9_9PSED</name>
<dbReference type="SMART" id="SM00855">
    <property type="entry name" value="PGAM"/>
    <property type="match status" value="1"/>
</dbReference>
<accession>A0A5C5PXK9</accession>
<dbReference type="Proteomes" id="UP000317901">
    <property type="component" value="Unassembled WGS sequence"/>
</dbReference>
<dbReference type="OrthoDB" id="7502553at2"/>
<organism evidence="1 2">
    <name type="scientific">Pseudomonas saxonica</name>
    <dbReference type="NCBI Taxonomy" id="2600598"/>
    <lineage>
        <taxon>Bacteria</taxon>
        <taxon>Pseudomonadati</taxon>
        <taxon>Pseudomonadota</taxon>
        <taxon>Gammaproteobacteria</taxon>
        <taxon>Pseudomonadales</taxon>
        <taxon>Pseudomonadaceae</taxon>
        <taxon>Pseudomonas</taxon>
    </lineage>
</organism>
<protein>
    <submittedName>
        <fullName evidence="1">Histidine phosphatase family protein</fullName>
    </submittedName>
</protein>
<evidence type="ECO:0000313" key="1">
    <source>
        <dbReference type="EMBL" id="TWR94250.1"/>
    </source>
</evidence>
<dbReference type="AlphaFoldDB" id="A0A5C5PXK9"/>
<dbReference type="SUPFAM" id="SSF53254">
    <property type="entry name" value="Phosphoglycerate mutase-like"/>
    <property type="match status" value="1"/>
</dbReference>
<sequence>MALRLTLIAHARTIAQKKARFAADESVEMDGQALAHSRNLFSSRTTRYLCGPEARTRETAALFSADAQLDHGLRDCDFGRWKGCLLDDIEPEALGVWMADWQATPHGGESVEQLCQRTGEWMAALTGRGHIVAVTHPLVMRAALMNVLQCPPSAFHAIDIEPLSMIDLRHNGKWRMRVSPSP</sequence>
<dbReference type="InterPro" id="IPR029033">
    <property type="entry name" value="His_PPase_superfam"/>
</dbReference>
<dbReference type="InterPro" id="IPR013078">
    <property type="entry name" value="His_Pase_superF_clade-1"/>
</dbReference>
<dbReference type="RefSeq" id="WP_146426213.1">
    <property type="nucleotide sequence ID" value="NZ_VFIP01000018.1"/>
</dbReference>
<proteinExistence type="predicted"/>
<evidence type="ECO:0000313" key="2">
    <source>
        <dbReference type="Proteomes" id="UP000317901"/>
    </source>
</evidence>
<dbReference type="EMBL" id="VFIP01000018">
    <property type="protein sequence ID" value="TWR94250.1"/>
    <property type="molecule type" value="Genomic_DNA"/>
</dbReference>
<dbReference type="Gene3D" id="3.40.50.1240">
    <property type="entry name" value="Phosphoglycerate mutase-like"/>
    <property type="match status" value="1"/>
</dbReference>